<dbReference type="GO" id="GO:0044718">
    <property type="term" value="P:siderophore transmembrane transport"/>
    <property type="evidence" value="ECO:0007669"/>
    <property type="project" value="TreeGrafter"/>
</dbReference>
<evidence type="ECO:0000256" key="3">
    <source>
        <dbReference type="SAM" id="SignalP"/>
    </source>
</evidence>
<dbReference type="Gene3D" id="2.170.130.10">
    <property type="entry name" value="TonB-dependent receptor, plug domain"/>
    <property type="match status" value="2"/>
</dbReference>
<gene>
    <name evidence="5" type="ORF">H9L23_24100</name>
</gene>
<comment type="subcellular location">
    <subcellularLocation>
        <location evidence="2">Cell outer membrane</location>
        <topology evidence="2">Multi-pass membrane protein</topology>
    </subcellularLocation>
</comment>
<keyword evidence="2" id="KW-0472">Membrane</keyword>
<sequence length="213" mass="22701">MRTLFTFSLVIGISLACFAQKADSTKTTKITLRGLPTAGTEPLIVIDGNKQYARGASLLSEMESNIESITILKDSSAIAKYGPDGFAGVIEVKTKTKQVWNHDFKTTPKQIGDVPLTGKVTGFSVRPLSSTATGGNSNFSVTKKGIKLKNGETAPLYIIDGEEASGIETLDNESIESVEIIKNASGTTRYGVKAKNGVIIITTKKAKTTPKKN</sequence>
<dbReference type="GO" id="GO:0009279">
    <property type="term" value="C:cell outer membrane"/>
    <property type="evidence" value="ECO:0007669"/>
    <property type="project" value="UniProtKB-SubCell"/>
</dbReference>
<dbReference type="GO" id="GO:0015344">
    <property type="term" value="F:siderophore uptake transmembrane transporter activity"/>
    <property type="evidence" value="ECO:0007669"/>
    <property type="project" value="TreeGrafter"/>
</dbReference>
<feature type="domain" description="TonB-dependent receptor plug" evidence="4">
    <location>
        <begin position="20"/>
        <end position="89"/>
    </location>
</feature>
<organism evidence="5 6">
    <name type="scientific">Pedobacter roseus</name>
    <dbReference type="NCBI Taxonomy" id="336820"/>
    <lineage>
        <taxon>Bacteria</taxon>
        <taxon>Pseudomonadati</taxon>
        <taxon>Bacteroidota</taxon>
        <taxon>Sphingobacteriia</taxon>
        <taxon>Sphingobacteriales</taxon>
        <taxon>Sphingobacteriaceae</taxon>
        <taxon>Pedobacter</taxon>
    </lineage>
</organism>
<dbReference type="AlphaFoldDB" id="A0A7G9QFL0"/>
<dbReference type="PANTHER" id="PTHR30069">
    <property type="entry name" value="TONB-DEPENDENT OUTER MEMBRANE RECEPTOR"/>
    <property type="match status" value="1"/>
</dbReference>
<reference evidence="5 6" key="1">
    <citation type="submission" date="2020-08" db="EMBL/GenBank/DDBJ databases">
        <title>Genome sequence of Pedobacter roseus KACC 11594T.</title>
        <authorList>
            <person name="Hyun D.-W."/>
            <person name="Bae J.-W."/>
        </authorList>
    </citation>
    <scope>NUCLEOTIDE SEQUENCE [LARGE SCALE GENOMIC DNA]</scope>
    <source>
        <strain evidence="5 6">KACC 11594</strain>
    </source>
</reference>
<evidence type="ECO:0000313" key="5">
    <source>
        <dbReference type="EMBL" id="QNN42135.1"/>
    </source>
</evidence>
<protein>
    <submittedName>
        <fullName evidence="5">TonB-dependent receptor plug domain-containing protein</fullName>
    </submittedName>
</protein>
<dbReference type="InterPro" id="IPR037066">
    <property type="entry name" value="Plug_dom_sf"/>
</dbReference>
<feature type="signal peptide" evidence="3">
    <location>
        <begin position="1"/>
        <end position="19"/>
    </location>
</feature>
<accession>A0A7G9QFL0</accession>
<dbReference type="EMBL" id="CP060723">
    <property type="protein sequence ID" value="QNN42135.1"/>
    <property type="molecule type" value="Genomic_DNA"/>
</dbReference>
<keyword evidence="1 3" id="KW-0732">Signal</keyword>
<evidence type="ECO:0000259" key="4">
    <source>
        <dbReference type="Pfam" id="PF07715"/>
    </source>
</evidence>
<dbReference type="KEGG" id="proe:H9L23_24100"/>
<dbReference type="SUPFAM" id="SSF56935">
    <property type="entry name" value="Porins"/>
    <property type="match status" value="2"/>
</dbReference>
<evidence type="ECO:0000256" key="1">
    <source>
        <dbReference type="ARBA" id="ARBA00022729"/>
    </source>
</evidence>
<keyword evidence="2" id="KW-0812">Transmembrane</keyword>
<dbReference type="InterPro" id="IPR012910">
    <property type="entry name" value="Plug_dom"/>
</dbReference>
<dbReference type="PANTHER" id="PTHR30069:SF29">
    <property type="entry name" value="HEMOGLOBIN AND HEMOGLOBIN-HAPTOGLOBIN-BINDING PROTEIN 1-RELATED"/>
    <property type="match status" value="1"/>
</dbReference>
<evidence type="ECO:0000313" key="6">
    <source>
        <dbReference type="Proteomes" id="UP000515806"/>
    </source>
</evidence>
<keyword evidence="2" id="KW-0998">Cell outer membrane</keyword>
<keyword evidence="6" id="KW-1185">Reference proteome</keyword>
<feature type="chain" id="PRO_5028914651" evidence="3">
    <location>
        <begin position="20"/>
        <end position="213"/>
    </location>
</feature>
<dbReference type="InterPro" id="IPR039426">
    <property type="entry name" value="TonB-dep_rcpt-like"/>
</dbReference>
<dbReference type="Pfam" id="PF07715">
    <property type="entry name" value="Plug"/>
    <property type="match status" value="2"/>
</dbReference>
<feature type="domain" description="TonB-dependent receptor plug" evidence="4">
    <location>
        <begin position="118"/>
        <end position="198"/>
    </location>
</feature>
<keyword evidence="2" id="KW-1134">Transmembrane beta strand</keyword>
<keyword evidence="5" id="KW-0675">Receptor</keyword>
<comment type="similarity">
    <text evidence="2">Belongs to the TonB-dependent receptor family.</text>
</comment>
<proteinExistence type="inferred from homology"/>
<dbReference type="RefSeq" id="WP_187592687.1">
    <property type="nucleotide sequence ID" value="NZ_CP060723.1"/>
</dbReference>
<evidence type="ECO:0000256" key="2">
    <source>
        <dbReference type="PROSITE-ProRule" id="PRU01360"/>
    </source>
</evidence>
<keyword evidence="2" id="KW-0813">Transport</keyword>
<name>A0A7G9QFL0_9SPHI</name>
<dbReference type="PROSITE" id="PS51257">
    <property type="entry name" value="PROKAR_LIPOPROTEIN"/>
    <property type="match status" value="1"/>
</dbReference>
<dbReference type="PROSITE" id="PS52016">
    <property type="entry name" value="TONB_DEPENDENT_REC_3"/>
    <property type="match status" value="1"/>
</dbReference>
<dbReference type="Proteomes" id="UP000515806">
    <property type="component" value="Chromosome"/>
</dbReference>